<evidence type="ECO:0000256" key="3">
    <source>
        <dbReference type="ARBA" id="ARBA00009850"/>
    </source>
</evidence>
<feature type="domain" description="Transthyretin/hydroxyisourate hydrolase" evidence="8">
    <location>
        <begin position="4"/>
        <end position="117"/>
    </location>
</feature>
<protein>
    <recommendedName>
        <fullName evidence="7">5-hydroxyisourate hydrolase</fullName>
        <shortName evidence="7">HIU hydrolase</shortName>
        <shortName evidence="7">HIUHase</shortName>
        <ecNumber evidence="7">3.5.2.17</ecNumber>
    </recommendedName>
</protein>
<evidence type="ECO:0000256" key="1">
    <source>
        <dbReference type="ARBA" id="ARBA00001043"/>
    </source>
</evidence>
<dbReference type="NCBIfam" id="TIGR02962">
    <property type="entry name" value="hdxy_isourate"/>
    <property type="match status" value="1"/>
</dbReference>
<dbReference type="InterPro" id="IPR036817">
    <property type="entry name" value="Transthyretin/HIU_hydrolase_sf"/>
</dbReference>
<keyword evidence="6 7" id="KW-0378">Hydrolase</keyword>
<comment type="subunit">
    <text evidence="4 7">Homotetramer.</text>
</comment>
<comment type="function">
    <text evidence="2">Catalyzes the hydrolysis of 5-hydroxyisourate (HIU) to 2-oxo-4-hydroxy-4-carboxy-5-ureidoimidazoline (OHCU).</text>
</comment>
<keyword evidence="5 7" id="KW-0659">Purine metabolism</keyword>
<comment type="catalytic activity">
    <reaction evidence="1 7">
        <text>5-hydroxyisourate + H2O = 5-hydroxy-2-oxo-4-ureido-2,5-dihydro-1H-imidazole-5-carboxylate + H(+)</text>
        <dbReference type="Rhea" id="RHEA:23736"/>
        <dbReference type="ChEBI" id="CHEBI:15377"/>
        <dbReference type="ChEBI" id="CHEBI:15378"/>
        <dbReference type="ChEBI" id="CHEBI:18072"/>
        <dbReference type="ChEBI" id="CHEBI:58639"/>
        <dbReference type="EC" id="3.5.2.17"/>
    </reaction>
</comment>
<dbReference type="RefSeq" id="WP_377366341.1">
    <property type="nucleotide sequence ID" value="NZ_JBHTMN010000007.1"/>
</dbReference>
<proteinExistence type="inferred from homology"/>
<sequence length="118" mass="12924">MGNLTTHILDTTCGLAAPGVHIRLSRVNGDGTRTELHTTLSNEDGRCDAPLLSGESFVSGQYELEFAIGDYFAAKDVPMSEPRFLDVVVLRFGIADEDSHYHVPLLVTPYSYSTYRGS</sequence>
<reference evidence="10" key="1">
    <citation type="journal article" date="2019" name="Int. J. Syst. Evol. Microbiol.">
        <title>The Global Catalogue of Microorganisms (GCM) 10K type strain sequencing project: providing services to taxonomists for standard genome sequencing and annotation.</title>
        <authorList>
            <consortium name="The Broad Institute Genomics Platform"/>
            <consortium name="The Broad Institute Genome Sequencing Center for Infectious Disease"/>
            <person name="Wu L."/>
            <person name="Ma J."/>
        </authorList>
    </citation>
    <scope>NUCLEOTIDE SEQUENCE [LARGE SCALE GENOMIC DNA]</scope>
    <source>
        <strain evidence="10">JCM 30774</strain>
    </source>
</reference>
<evidence type="ECO:0000259" key="8">
    <source>
        <dbReference type="Pfam" id="PF00576"/>
    </source>
</evidence>
<dbReference type="PANTHER" id="PTHR10395">
    <property type="entry name" value="URICASE AND TRANSTHYRETIN-RELATED"/>
    <property type="match status" value="1"/>
</dbReference>
<evidence type="ECO:0000313" key="10">
    <source>
        <dbReference type="Proteomes" id="UP001597059"/>
    </source>
</evidence>
<dbReference type="Pfam" id="PF00576">
    <property type="entry name" value="Transthyretin"/>
    <property type="match status" value="1"/>
</dbReference>
<evidence type="ECO:0000256" key="5">
    <source>
        <dbReference type="ARBA" id="ARBA00022631"/>
    </source>
</evidence>
<evidence type="ECO:0000313" key="9">
    <source>
        <dbReference type="EMBL" id="MFD1383166.1"/>
    </source>
</evidence>
<dbReference type="InterPro" id="IPR014306">
    <property type="entry name" value="Hydroxyisourate_hydrolase"/>
</dbReference>
<dbReference type="InterPro" id="IPR023416">
    <property type="entry name" value="Transthyretin/HIU_hydrolase_d"/>
</dbReference>
<evidence type="ECO:0000256" key="7">
    <source>
        <dbReference type="RuleBase" id="RU361270"/>
    </source>
</evidence>
<dbReference type="PROSITE" id="PS00769">
    <property type="entry name" value="TRANSTHYRETIN_2"/>
    <property type="match status" value="1"/>
</dbReference>
<evidence type="ECO:0000256" key="2">
    <source>
        <dbReference type="ARBA" id="ARBA00002704"/>
    </source>
</evidence>
<organism evidence="9 10">
    <name type="scientific">Rhodanobacter aciditrophus</name>
    <dbReference type="NCBI Taxonomy" id="1623218"/>
    <lineage>
        <taxon>Bacteria</taxon>
        <taxon>Pseudomonadati</taxon>
        <taxon>Pseudomonadota</taxon>
        <taxon>Gammaproteobacteria</taxon>
        <taxon>Lysobacterales</taxon>
        <taxon>Rhodanobacteraceae</taxon>
        <taxon>Rhodanobacter</taxon>
    </lineage>
</organism>
<dbReference type="Gene3D" id="2.60.40.180">
    <property type="entry name" value="Transthyretin/hydroxyisourate hydrolase domain"/>
    <property type="match status" value="1"/>
</dbReference>
<evidence type="ECO:0000256" key="4">
    <source>
        <dbReference type="ARBA" id="ARBA00011881"/>
    </source>
</evidence>
<dbReference type="InterPro" id="IPR023419">
    <property type="entry name" value="Transthyretin_CS"/>
</dbReference>
<accession>A0ABW4AZS9</accession>
<gene>
    <name evidence="9" type="primary">uraH</name>
    <name evidence="9" type="ORF">ACFQ45_07295</name>
</gene>
<comment type="similarity">
    <text evidence="3 7">Belongs to the transthyretin family. 5-hydroxyisourate hydrolase subfamily.</text>
</comment>
<dbReference type="PANTHER" id="PTHR10395:SF7">
    <property type="entry name" value="5-HYDROXYISOURATE HYDROLASE"/>
    <property type="match status" value="1"/>
</dbReference>
<dbReference type="CDD" id="cd05822">
    <property type="entry name" value="TLP_HIUase"/>
    <property type="match status" value="1"/>
</dbReference>
<comment type="caution">
    <text evidence="9">The sequence shown here is derived from an EMBL/GenBank/DDBJ whole genome shotgun (WGS) entry which is preliminary data.</text>
</comment>
<name>A0ABW4AZS9_9GAMM</name>
<evidence type="ECO:0000256" key="6">
    <source>
        <dbReference type="ARBA" id="ARBA00022801"/>
    </source>
</evidence>
<dbReference type="GO" id="GO:0033971">
    <property type="term" value="F:hydroxyisourate hydrolase activity"/>
    <property type="evidence" value="ECO:0007669"/>
    <property type="project" value="UniProtKB-EC"/>
</dbReference>
<dbReference type="EMBL" id="JBHTMN010000007">
    <property type="protein sequence ID" value="MFD1383166.1"/>
    <property type="molecule type" value="Genomic_DNA"/>
</dbReference>
<keyword evidence="10" id="KW-1185">Reference proteome</keyword>
<dbReference type="Proteomes" id="UP001597059">
    <property type="component" value="Unassembled WGS sequence"/>
</dbReference>
<dbReference type="EC" id="3.5.2.17" evidence="7"/>
<dbReference type="SUPFAM" id="SSF49472">
    <property type="entry name" value="Transthyretin (synonym: prealbumin)"/>
    <property type="match status" value="1"/>
</dbReference>